<organism evidence="1 2">
    <name type="scientific">Brachionus calyciflorus</name>
    <dbReference type="NCBI Taxonomy" id="104777"/>
    <lineage>
        <taxon>Eukaryota</taxon>
        <taxon>Metazoa</taxon>
        <taxon>Spiralia</taxon>
        <taxon>Gnathifera</taxon>
        <taxon>Rotifera</taxon>
        <taxon>Eurotatoria</taxon>
        <taxon>Monogononta</taxon>
        <taxon>Pseudotrocha</taxon>
        <taxon>Ploima</taxon>
        <taxon>Brachionidae</taxon>
        <taxon>Brachionus</taxon>
    </lineage>
</organism>
<dbReference type="Gene3D" id="3.30.40.10">
    <property type="entry name" value="Zinc/RING finger domain, C3HC4 (zinc finger)"/>
    <property type="match status" value="1"/>
</dbReference>
<reference evidence="1" key="1">
    <citation type="submission" date="2021-02" db="EMBL/GenBank/DDBJ databases">
        <authorList>
            <person name="Nowell W R."/>
        </authorList>
    </citation>
    <scope>NUCLEOTIDE SEQUENCE</scope>
    <source>
        <strain evidence="1">Ploen Becks lab</strain>
    </source>
</reference>
<dbReference type="InterPro" id="IPR013083">
    <property type="entry name" value="Znf_RING/FYVE/PHD"/>
</dbReference>
<evidence type="ECO:0000313" key="2">
    <source>
        <dbReference type="Proteomes" id="UP000663879"/>
    </source>
</evidence>
<dbReference type="AlphaFoldDB" id="A0A813M406"/>
<evidence type="ECO:0000313" key="1">
    <source>
        <dbReference type="EMBL" id="CAF0717126.1"/>
    </source>
</evidence>
<evidence type="ECO:0008006" key="3">
    <source>
        <dbReference type="Google" id="ProtNLM"/>
    </source>
</evidence>
<accession>A0A813M406</accession>
<protein>
    <recommendedName>
        <fullName evidence="3">RING-type domain-containing protein</fullName>
    </recommendedName>
</protein>
<dbReference type="EMBL" id="CAJNOC010000123">
    <property type="protein sequence ID" value="CAF0717126.1"/>
    <property type="molecule type" value="Genomic_DNA"/>
</dbReference>
<dbReference type="OrthoDB" id="252722at2759"/>
<gene>
    <name evidence="1" type="ORF">OXX778_LOCUS1781</name>
</gene>
<dbReference type="SUPFAM" id="SSF57850">
    <property type="entry name" value="RING/U-box"/>
    <property type="match status" value="1"/>
</dbReference>
<name>A0A813M406_9BILA</name>
<keyword evidence="2" id="KW-1185">Reference proteome</keyword>
<proteinExistence type="predicted"/>
<comment type="caution">
    <text evidence="1">The sequence shown here is derived from an EMBL/GenBank/DDBJ whole genome shotgun (WGS) entry which is preliminary data.</text>
</comment>
<dbReference type="Proteomes" id="UP000663879">
    <property type="component" value="Unassembled WGS sequence"/>
</dbReference>
<sequence length="526" mass="61279">MDSQLNCPGCQNSFDDNEKLPKVLPCSDLACLDCLKSKSTTFINEYLFSCFKCKKEQVLSNLTDLPNNNFVLYMLKNKSEETHGNVAKKFKFNHRVESYEINKHYDNIINSVDIRTESLISFLCSSRDTFINQINEHRKRSLSEMEEIGNGELSENLTRNLDSFSSDDKSNLTNLISNFNKLEHLKNEFKRTLWYFDENSTKNDKSILGFVLNKNMNRNYLKIKNLHTTFIKNEFGLLKNSNSTIRIDLETPNNYAEMSIRQHILPLSRKKIIKVYFTTKRALIVESFDSNGKYINSVTAFENLSSFPVAYSYGDYFCLSFTAKSKGNSSFFDSNQNYVLLFNSDLKCLRTVKKFASVESLFMNENNIYLFYTHKTSGCCEILDYELDELEAVGQQTEPSREFYMEKTDLPWKEQNTSGLKNNPRIFGFSEEQIYFFNRNQMVIMDRKTGLVSRSVESNGDPAYFILDPQNNIIKVNSLCKRISLFNYEHDISITNRYSDCFDDVFLTVDNYLVFVDKNKEFVNFV</sequence>